<evidence type="ECO:0000313" key="2">
    <source>
        <dbReference type="EMBL" id="BAN90311.1"/>
    </source>
</evidence>
<dbReference type="eggNOG" id="arCOG01512">
    <property type="taxonomic scope" value="Archaea"/>
</dbReference>
<dbReference type="GO" id="GO:0017168">
    <property type="term" value="F:5-oxoprolinase (ATP-hydrolyzing) activity"/>
    <property type="evidence" value="ECO:0007669"/>
    <property type="project" value="TreeGrafter"/>
</dbReference>
<organism evidence="2 3">
    <name type="scientific">Aeropyrum camini SY1 = JCM 12091</name>
    <dbReference type="NCBI Taxonomy" id="1198449"/>
    <lineage>
        <taxon>Archaea</taxon>
        <taxon>Thermoproteota</taxon>
        <taxon>Thermoprotei</taxon>
        <taxon>Desulfurococcales</taxon>
        <taxon>Desulfurococcaceae</taxon>
        <taxon>Aeropyrum</taxon>
    </lineage>
</organism>
<gene>
    <name evidence="2" type="primary">hyuB</name>
    <name evidence="2" type="ORF">ACAM_0842</name>
</gene>
<dbReference type="KEGG" id="acj:ACAM_0842"/>
<reference evidence="2 3" key="1">
    <citation type="journal article" date="2013" name="Appl. Environ. Microbiol.">
        <title>Variation of the Virus-Related Elements within Syntenic Genomes of the Hyperthermophilic Archaeon Aeropyrum.</title>
        <authorList>
            <person name="Daifuku T."/>
            <person name="Yoshida T."/>
            <person name="Kitamura T."/>
            <person name="Kawaichi S."/>
            <person name="Inoue T."/>
            <person name="Nomura K."/>
            <person name="Yoshida Y."/>
            <person name="Kuno S."/>
            <person name="Sako Y."/>
        </authorList>
    </citation>
    <scope>NUCLEOTIDE SEQUENCE [LARGE SCALE GENOMIC DNA]</scope>
    <source>
        <strain evidence="2 3">SY1</strain>
    </source>
</reference>
<accession>U3TD07</accession>
<evidence type="ECO:0000259" key="1">
    <source>
        <dbReference type="Pfam" id="PF02538"/>
    </source>
</evidence>
<proteinExistence type="predicted"/>
<dbReference type="InterPro" id="IPR003692">
    <property type="entry name" value="Hydantoinase_B"/>
</dbReference>
<sequence length="551" mass="59187">MVDKVTVEVIRHAAIYASEEMGIVLRNTSYSPNIKDRMDHTCAVLTPSGDLVAQAEHIPVHIGSMAIGVKSTVKHLEKAGEALEPGDIVIVNDPYISGTHLNDVTLLKPVYHGGEPVAIVANKAHHVDVGGLNPGSVGGSVKELIQEGVVIPPVKLARRGRLDSGLVRLLAGNVRTPRYFKGDLKAQIAALNVGERRIRELAEKYSPRALLEAWDEILSYTEEYTRRRVESLGVTGSWEASDILELSRGEAVVKARLTILGGGVEVDFTGSSPQVDEPINAVYGVTAAATSFALKAVIDPDMPVNQGFFRVVKVIAPEGTIVNPVKPAPVSGGNTETSQRIADVVFRALARALPGRVPAASCGSMTNVMLGGPGWAFYETVACGEGARPVRDGYDGVQTNMTNTLNTPIERMEAEYPVLFVKYELRRDSEGPGRWRGGLGVVRAFKLTGGKATLTVYAQRCRSRPWGLEGGSPGEPAGHYLVRRDGSRMDLGCMSTVEIVEGDTVYIQTPGGGGYGDPCGRDRGLIERDLREGKVSEEKAAQSYCHRTNAL</sequence>
<name>U3TD07_9CREN</name>
<dbReference type="RefSeq" id="WP_022541584.1">
    <property type="nucleotide sequence ID" value="NC_022521.1"/>
</dbReference>
<dbReference type="InterPro" id="IPR045079">
    <property type="entry name" value="Oxoprolinase-like"/>
</dbReference>
<dbReference type="STRING" id="1198449.ACAM_0842"/>
<dbReference type="Pfam" id="PF02538">
    <property type="entry name" value="Hydantoinase_B"/>
    <property type="match status" value="1"/>
</dbReference>
<dbReference type="PATRIC" id="fig|1198449.6.peg.851"/>
<dbReference type="GO" id="GO:0006749">
    <property type="term" value="P:glutathione metabolic process"/>
    <property type="evidence" value="ECO:0007669"/>
    <property type="project" value="TreeGrafter"/>
</dbReference>
<protein>
    <submittedName>
        <fullName evidence="2">Hydantoin utilization protein B</fullName>
    </submittedName>
</protein>
<evidence type="ECO:0000313" key="3">
    <source>
        <dbReference type="Proteomes" id="UP000016887"/>
    </source>
</evidence>
<dbReference type="Proteomes" id="UP000016887">
    <property type="component" value="Chromosome"/>
</dbReference>
<dbReference type="PANTHER" id="PTHR11365:SF23">
    <property type="entry name" value="HYPOTHETICAL 5-OXOPROLINASE (EUROFUNG)-RELATED"/>
    <property type="match status" value="1"/>
</dbReference>
<dbReference type="PANTHER" id="PTHR11365">
    <property type="entry name" value="5-OXOPROLINASE RELATED"/>
    <property type="match status" value="1"/>
</dbReference>
<keyword evidence="3" id="KW-1185">Reference proteome</keyword>
<dbReference type="GeneID" id="17111008"/>
<dbReference type="AlphaFoldDB" id="U3TD07"/>
<feature type="domain" description="Hydantoinase B/oxoprolinase" evidence="1">
    <location>
        <begin position="3"/>
        <end position="518"/>
    </location>
</feature>
<dbReference type="GO" id="GO:0005829">
    <property type="term" value="C:cytosol"/>
    <property type="evidence" value="ECO:0007669"/>
    <property type="project" value="TreeGrafter"/>
</dbReference>
<dbReference type="EMBL" id="AP012489">
    <property type="protein sequence ID" value="BAN90311.1"/>
    <property type="molecule type" value="Genomic_DNA"/>
</dbReference>